<evidence type="ECO:0000313" key="2">
    <source>
        <dbReference type="EMBL" id="KAF6218962.1"/>
    </source>
</evidence>
<evidence type="ECO:0000313" key="3">
    <source>
        <dbReference type="Proteomes" id="UP000593566"/>
    </source>
</evidence>
<feature type="region of interest" description="Disordered" evidence="1">
    <location>
        <begin position="1"/>
        <end position="20"/>
    </location>
</feature>
<dbReference type="RefSeq" id="XP_037148397.1">
    <property type="nucleotide sequence ID" value="XM_037296415.1"/>
</dbReference>
<keyword evidence="3" id="KW-1185">Reference proteome</keyword>
<feature type="region of interest" description="Disordered" evidence="1">
    <location>
        <begin position="197"/>
        <end position="219"/>
    </location>
</feature>
<reference evidence="2 3" key="1">
    <citation type="journal article" date="2020" name="Genomics">
        <title>Complete, high-quality genomes from long-read metagenomic sequencing of two wolf lichen thalli reveals enigmatic genome architecture.</title>
        <authorList>
            <person name="McKenzie S.K."/>
            <person name="Walston R.F."/>
            <person name="Allen J.L."/>
        </authorList>
    </citation>
    <scope>NUCLEOTIDE SEQUENCE [LARGE SCALE GENOMIC DNA]</scope>
    <source>
        <strain evidence="2">WasteWater1</strain>
    </source>
</reference>
<name>A0A8H6F8A7_9LECA</name>
<dbReference type="AlphaFoldDB" id="A0A8H6F8A7"/>
<feature type="compositionally biased region" description="Low complexity" evidence="1">
    <location>
        <begin position="253"/>
        <end position="269"/>
    </location>
</feature>
<organism evidence="2 3">
    <name type="scientific">Letharia lupina</name>
    <dbReference type="NCBI Taxonomy" id="560253"/>
    <lineage>
        <taxon>Eukaryota</taxon>
        <taxon>Fungi</taxon>
        <taxon>Dikarya</taxon>
        <taxon>Ascomycota</taxon>
        <taxon>Pezizomycotina</taxon>
        <taxon>Lecanoromycetes</taxon>
        <taxon>OSLEUM clade</taxon>
        <taxon>Lecanoromycetidae</taxon>
        <taxon>Lecanorales</taxon>
        <taxon>Lecanorineae</taxon>
        <taxon>Parmeliaceae</taxon>
        <taxon>Letharia</taxon>
    </lineage>
</organism>
<comment type="caution">
    <text evidence="2">The sequence shown here is derived from an EMBL/GenBank/DDBJ whole genome shotgun (WGS) entry which is preliminary data.</text>
</comment>
<feature type="compositionally biased region" description="Basic residues" evidence="1">
    <location>
        <begin position="1"/>
        <end position="11"/>
    </location>
</feature>
<dbReference type="GeneID" id="59333912"/>
<feature type="region of interest" description="Disordered" evidence="1">
    <location>
        <begin position="46"/>
        <end position="110"/>
    </location>
</feature>
<feature type="compositionally biased region" description="Basic and acidic residues" evidence="1">
    <location>
        <begin position="61"/>
        <end position="85"/>
    </location>
</feature>
<proteinExistence type="predicted"/>
<gene>
    <name evidence="2" type="ORF">HO133_005506</name>
</gene>
<feature type="compositionally biased region" description="Polar residues" evidence="1">
    <location>
        <begin position="281"/>
        <end position="292"/>
    </location>
</feature>
<sequence>MVMPVLHHRHSVSGSRQLDGAKQSIKSNNAMADHLWILDETYERPEKERHLSSTTIGRVPSKKDNPNHLRIDTYSKANLHDRYMSSEEEPSPSPDSDTESNEEELKHKVPEKVVEATTEPLTADEYEAEIAIAVPILAMGKPKLVDITNLAPMHKRKRAEKSVLSRSLVKNATLRMPTVTDENRPFVASEATKIVTPEAGPPTRKASLRSLAPDSWLPDDGVRIVQEEEEEEDEHYFPDLELRKAPTYNDYDPYSLSPPRLSPRNSYNSTSKKPGSVARARNTSNPPTTMNSGWKGLTRSMSLAKKQALHRADHQVSKKPKMIARAADEREEPLIIPAFPFGDGRGVD</sequence>
<protein>
    <submittedName>
        <fullName evidence="2">Uncharacterized protein</fullName>
    </submittedName>
</protein>
<accession>A0A8H6F8A7</accession>
<feature type="compositionally biased region" description="Acidic residues" evidence="1">
    <location>
        <begin position="86"/>
        <end position="102"/>
    </location>
</feature>
<dbReference type="Proteomes" id="UP000593566">
    <property type="component" value="Unassembled WGS sequence"/>
</dbReference>
<feature type="region of interest" description="Disordered" evidence="1">
    <location>
        <begin position="248"/>
        <end position="329"/>
    </location>
</feature>
<dbReference type="EMBL" id="JACCJB010000021">
    <property type="protein sequence ID" value="KAF6218962.1"/>
    <property type="molecule type" value="Genomic_DNA"/>
</dbReference>
<evidence type="ECO:0000256" key="1">
    <source>
        <dbReference type="SAM" id="MobiDB-lite"/>
    </source>
</evidence>